<dbReference type="SUPFAM" id="SSF63882">
    <property type="entry name" value="MoeA N-terminal region -like"/>
    <property type="match status" value="1"/>
</dbReference>
<evidence type="ECO:0000256" key="5">
    <source>
        <dbReference type="ARBA" id="ARBA00013269"/>
    </source>
</evidence>
<dbReference type="NCBIfam" id="TIGR00177">
    <property type="entry name" value="molyb_syn"/>
    <property type="match status" value="1"/>
</dbReference>
<dbReference type="InterPro" id="IPR008284">
    <property type="entry name" value="MoCF_biosynth_CS"/>
</dbReference>
<dbReference type="InterPro" id="IPR005110">
    <property type="entry name" value="MoeA_linker/N"/>
</dbReference>
<dbReference type="SUPFAM" id="SSF53218">
    <property type="entry name" value="Molybdenum cofactor biosynthesis proteins"/>
    <property type="match status" value="1"/>
</dbReference>
<evidence type="ECO:0000256" key="1">
    <source>
        <dbReference type="ARBA" id="ARBA00002901"/>
    </source>
</evidence>
<dbReference type="Pfam" id="PF03453">
    <property type="entry name" value="MoeA_N"/>
    <property type="match status" value="1"/>
</dbReference>
<evidence type="ECO:0000256" key="4">
    <source>
        <dbReference type="ARBA" id="ARBA00010763"/>
    </source>
</evidence>
<dbReference type="EC" id="2.10.1.1" evidence="5 10"/>
<dbReference type="Proteomes" id="UP000215459">
    <property type="component" value="Unassembled WGS sequence"/>
</dbReference>
<evidence type="ECO:0000256" key="6">
    <source>
        <dbReference type="ARBA" id="ARBA00021108"/>
    </source>
</evidence>
<dbReference type="PANTHER" id="PTHR10192">
    <property type="entry name" value="MOLYBDOPTERIN BIOSYNTHESIS PROTEIN"/>
    <property type="match status" value="1"/>
</dbReference>
<dbReference type="InterPro" id="IPR001453">
    <property type="entry name" value="MoaB/Mog_dom"/>
</dbReference>
<dbReference type="Gene3D" id="2.40.340.10">
    <property type="entry name" value="MoeA, C-terminal, domain IV"/>
    <property type="match status" value="1"/>
</dbReference>
<dbReference type="Gene3D" id="3.40.980.10">
    <property type="entry name" value="MoaB/Mog-like domain"/>
    <property type="match status" value="1"/>
</dbReference>
<dbReference type="RefSeq" id="WP_094265308.1">
    <property type="nucleotide sequence ID" value="NZ_NOWF01000009.1"/>
</dbReference>
<comment type="cofactor">
    <cofactor evidence="10">
        <name>Mg(2+)</name>
        <dbReference type="ChEBI" id="CHEBI:18420"/>
    </cofactor>
</comment>
<organism evidence="12 13">
    <name type="scientific">Paludifilum halophilum</name>
    <dbReference type="NCBI Taxonomy" id="1642702"/>
    <lineage>
        <taxon>Bacteria</taxon>
        <taxon>Bacillati</taxon>
        <taxon>Bacillota</taxon>
        <taxon>Bacilli</taxon>
        <taxon>Bacillales</taxon>
        <taxon>Thermoactinomycetaceae</taxon>
        <taxon>Paludifilum</taxon>
    </lineage>
</organism>
<dbReference type="PROSITE" id="PS01079">
    <property type="entry name" value="MOCF_BIOSYNTHESIS_2"/>
    <property type="match status" value="1"/>
</dbReference>
<comment type="function">
    <text evidence="1 10">Catalyzes the insertion of molybdate into adenylated molybdopterin with the concomitant release of AMP.</text>
</comment>
<dbReference type="GO" id="GO:0005829">
    <property type="term" value="C:cytosol"/>
    <property type="evidence" value="ECO:0007669"/>
    <property type="project" value="TreeGrafter"/>
</dbReference>
<dbReference type="UniPathway" id="UPA00344"/>
<accession>A0A235B384</accession>
<evidence type="ECO:0000256" key="10">
    <source>
        <dbReference type="RuleBase" id="RU365090"/>
    </source>
</evidence>
<dbReference type="AlphaFoldDB" id="A0A235B384"/>
<dbReference type="Pfam" id="PF00994">
    <property type="entry name" value="MoCF_biosynth"/>
    <property type="match status" value="1"/>
</dbReference>
<evidence type="ECO:0000313" key="13">
    <source>
        <dbReference type="Proteomes" id="UP000215459"/>
    </source>
</evidence>
<evidence type="ECO:0000313" key="12">
    <source>
        <dbReference type="EMBL" id="OYD06744.1"/>
    </source>
</evidence>
<dbReference type="GO" id="GO:0006777">
    <property type="term" value="P:Mo-molybdopterin cofactor biosynthetic process"/>
    <property type="evidence" value="ECO:0007669"/>
    <property type="project" value="UniProtKB-UniRule"/>
</dbReference>
<keyword evidence="10" id="KW-0460">Magnesium</keyword>
<dbReference type="InterPro" id="IPR036135">
    <property type="entry name" value="MoeA_linker/N_sf"/>
</dbReference>
<dbReference type="Gene3D" id="2.170.190.11">
    <property type="entry name" value="Molybdopterin biosynthesis moea protein, domain 3"/>
    <property type="match status" value="1"/>
</dbReference>
<dbReference type="Pfam" id="PF03454">
    <property type="entry name" value="MoeA_C"/>
    <property type="match status" value="1"/>
</dbReference>
<keyword evidence="13" id="KW-1185">Reference proteome</keyword>
<keyword evidence="10" id="KW-0479">Metal-binding</keyword>
<dbReference type="InterPro" id="IPR036425">
    <property type="entry name" value="MoaB/Mog-like_dom_sf"/>
</dbReference>
<dbReference type="OrthoDB" id="9804758at2"/>
<comment type="catalytic activity">
    <reaction evidence="9">
        <text>adenylyl-molybdopterin + molybdate = Mo-molybdopterin + AMP + H(+)</text>
        <dbReference type="Rhea" id="RHEA:35047"/>
        <dbReference type="ChEBI" id="CHEBI:15378"/>
        <dbReference type="ChEBI" id="CHEBI:36264"/>
        <dbReference type="ChEBI" id="CHEBI:62727"/>
        <dbReference type="ChEBI" id="CHEBI:71302"/>
        <dbReference type="ChEBI" id="CHEBI:456215"/>
        <dbReference type="EC" id="2.10.1.1"/>
    </reaction>
</comment>
<dbReference type="EMBL" id="NOWF01000009">
    <property type="protein sequence ID" value="OYD06744.1"/>
    <property type="molecule type" value="Genomic_DNA"/>
</dbReference>
<name>A0A235B384_9BACL</name>
<feature type="domain" description="MoaB/Mog" evidence="11">
    <location>
        <begin position="172"/>
        <end position="309"/>
    </location>
</feature>
<dbReference type="Pfam" id="PF12727">
    <property type="entry name" value="PBP_like"/>
    <property type="match status" value="1"/>
</dbReference>
<dbReference type="Gene3D" id="3.90.105.10">
    <property type="entry name" value="Molybdopterin biosynthesis moea protein, domain 2"/>
    <property type="match status" value="1"/>
</dbReference>
<evidence type="ECO:0000259" key="11">
    <source>
        <dbReference type="SMART" id="SM00852"/>
    </source>
</evidence>
<comment type="function">
    <text evidence="2">May be involved in the biosynthesis of molybdopterin.</text>
</comment>
<evidence type="ECO:0000256" key="8">
    <source>
        <dbReference type="ARBA" id="ARBA00023150"/>
    </source>
</evidence>
<evidence type="ECO:0000256" key="7">
    <source>
        <dbReference type="ARBA" id="ARBA00022505"/>
    </source>
</evidence>
<evidence type="ECO:0000256" key="9">
    <source>
        <dbReference type="ARBA" id="ARBA00047317"/>
    </source>
</evidence>
<keyword evidence="8 10" id="KW-0501">Molybdenum cofactor biosynthesis</keyword>
<dbReference type="SMART" id="SM00852">
    <property type="entry name" value="MoCF_biosynth"/>
    <property type="match status" value="1"/>
</dbReference>
<gene>
    <name evidence="12" type="ORF">CHM34_14360</name>
</gene>
<comment type="caution">
    <text evidence="12">The sequence shown here is derived from an EMBL/GenBank/DDBJ whole genome shotgun (WGS) entry which is preliminary data.</text>
</comment>
<keyword evidence="10" id="KW-0808">Transferase</keyword>
<dbReference type="InterPro" id="IPR024370">
    <property type="entry name" value="PBP_domain"/>
</dbReference>
<comment type="pathway">
    <text evidence="3 10">Cofactor biosynthesis; molybdopterin biosynthesis.</text>
</comment>
<dbReference type="SUPFAM" id="SSF63867">
    <property type="entry name" value="MoeA C-terminal domain-like"/>
    <property type="match status" value="1"/>
</dbReference>
<dbReference type="GO" id="GO:0061599">
    <property type="term" value="F:molybdopterin molybdotransferase activity"/>
    <property type="evidence" value="ECO:0007669"/>
    <property type="project" value="UniProtKB-UniRule"/>
</dbReference>
<protein>
    <recommendedName>
        <fullName evidence="6 10">Molybdopterin molybdenumtransferase</fullName>
        <ecNumber evidence="5 10">2.10.1.1</ecNumber>
    </recommendedName>
</protein>
<comment type="similarity">
    <text evidence="4 10">Belongs to the MoeA family.</text>
</comment>
<dbReference type="Gene3D" id="3.40.190.10">
    <property type="entry name" value="Periplasmic binding protein-like II"/>
    <property type="match status" value="1"/>
</dbReference>
<keyword evidence="7 10" id="KW-0500">Molybdenum</keyword>
<dbReference type="CDD" id="cd00887">
    <property type="entry name" value="MoeA"/>
    <property type="match status" value="1"/>
</dbReference>
<dbReference type="SUPFAM" id="SSF53850">
    <property type="entry name" value="Periplasmic binding protein-like II"/>
    <property type="match status" value="1"/>
</dbReference>
<dbReference type="InterPro" id="IPR005111">
    <property type="entry name" value="MoeA_C_domain_IV"/>
</dbReference>
<dbReference type="NCBIfam" id="NF011068">
    <property type="entry name" value="PRK14498.1"/>
    <property type="match status" value="1"/>
</dbReference>
<sequence>MRKTVLDNIPIVEALYRLQRRISFHPETEWVPVADAGGRVTAEPVRAVSSMPAYPASAMDGIAVRAAETAAASQGPLRLREGKDFIFINTGDPLPADKDAVIMIERVRELGEGIVEIDEPAIAWKHVRQAGEDVTRGEVILPSRHLLRPVDLGALLAGGVTEAAVLSKPRVAVIPTGSEIVPPGKEVGRGQIIEFNGTVFAGFLKEWGAIPDYRGIVPDEIDAIRRAVSAAVQECDIVVLNAGSSAGTRDYTWRVLEELGEVVVHGVAARPGKPVVLALIDGKPVLGLPGYPVSAYLSLEWFARPLIQSWYGLEPEEKRTATARLTRPVTVKPGATDHIRLRLGRVDKELHAFPLSRGAGATLSMVRADALLRVPAESRGFQTGEEVQVELYRSPEAIDRSLLFSGSDDPVLPCLESMLRERDPSFSLSMEWTGSLGGVEALKKGECHMAGIHARGGRGCYFQKEMKDISYVRIHLAKRRLGWITAPGNPLNIQGAEDLARTRIDLVNRPRRSGTRMLLEELLEGKGIEPAMVSGFSREALTHLRAASAVACGTADVALGLEAAASTFGLEFLPVREENYEILLRRSFYESDAGEKWMDVLRSRGFRQALESYPGYDGTRCGEVL</sequence>
<proteinExistence type="inferred from homology"/>
<dbReference type="GO" id="GO:0046872">
    <property type="term" value="F:metal ion binding"/>
    <property type="evidence" value="ECO:0007669"/>
    <property type="project" value="UniProtKB-UniRule"/>
</dbReference>
<dbReference type="PANTHER" id="PTHR10192:SF16">
    <property type="entry name" value="MOLYBDOPTERIN MOLYBDENUMTRANSFERASE"/>
    <property type="match status" value="1"/>
</dbReference>
<dbReference type="InterPro" id="IPR038987">
    <property type="entry name" value="MoeA-like"/>
</dbReference>
<evidence type="ECO:0000256" key="2">
    <source>
        <dbReference type="ARBA" id="ARBA00003487"/>
    </source>
</evidence>
<reference evidence="12 13" key="1">
    <citation type="submission" date="2017-07" db="EMBL/GenBank/DDBJ databases">
        <title>The genome sequence of Paludifilum halophilum highlights mechanisms for microbial adaptation to high salt environemnts.</title>
        <authorList>
            <person name="Belbahri L."/>
        </authorList>
    </citation>
    <scope>NUCLEOTIDE SEQUENCE [LARGE SCALE GENOMIC DNA]</scope>
    <source>
        <strain evidence="12 13">DSM 102817</strain>
    </source>
</reference>
<dbReference type="InterPro" id="IPR036688">
    <property type="entry name" value="MoeA_C_domain_IV_sf"/>
</dbReference>
<evidence type="ECO:0000256" key="3">
    <source>
        <dbReference type="ARBA" id="ARBA00005046"/>
    </source>
</evidence>